<dbReference type="PROSITE" id="PS00198">
    <property type="entry name" value="4FE4S_FER_1"/>
    <property type="match status" value="2"/>
</dbReference>
<dbReference type="InterPro" id="IPR050572">
    <property type="entry name" value="Fe-S_Ferredoxin"/>
</dbReference>
<dbReference type="Gene3D" id="3.30.70.20">
    <property type="match status" value="1"/>
</dbReference>
<keyword evidence="6" id="KW-0408">Iron</keyword>
<evidence type="ECO:0000313" key="12">
    <source>
        <dbReference type="EMBL" id="GFP32277.1"/>
    </source>
</evidence>
<evidence type="ECO:0000256" key="1">
    <source>
        <dbReference type="ARBA" id="ARBA00022448"/>
    </source>
</evidence>
<evidence type="ECO:0000256" key="5">
    <source>
        <dbReference type="ARBA" id="ARBA00022982"/>
    </source>
</evidence>
<dbReference type="InterPro" id="IPR017900">
    <property type="entry name" value="4Fe4S_Fe_S_CS"/>
</dbReference>
<evidence type="ECO:0000313" key="9">
    <source>
        <dbReference type="EMBL" id="GFP18849.1"/>
    </source>
</evidence>
<dbReference type="EMBL" id="BLSC01000091">
    <property type="protein sequence ID" value="GFP37445.1"/>
    <property type="molecule type" value="Genomic_DNA"/>
</dbReference>
<dbReference type="AlphaFoldDB" id="A0A6V8PJ60"/>
<dbReference type="Proteomes" id="UP000568877">
    <property type="component" value="Unassembled WGS sequence"/>
</dbReference>
<dbReference type="RefSeq" id="WP_176227013.1">
    <property type="nucleotide sequence ID" value="NZ_BLRU01000017.1"/>
</dbReference>
<evidence type="ECO:0000313" key="10">
    <source>
        <dbReference type="EMBL" id="GFP22706.1"/>
    </source>
</evidence>
<evidence type="ECO:0000259" key="8">
    <source>
        <dbReference type="PROSITE" id="PS51379"/>
    </source>
</evidence>
<evidence type="ECO:0000313" key="15">
    <source>
        <dbReference type="Proteomes" id="UP000568877"/>
    </source>
</evidence>
<accession>A0A6V8PJ60</accession>
<dbReference type="PANTHER" id="PTHR43687">
    <property type="entry name" value="ADENYLYLSULFATE REDUCTASE, BETA SUBUNIT"/>
    <property type="match status" value="1"/>
</dbReference>
<evidence type="ECO:0000313" key="17">
    <source>
        <dbReference type="Proteomes" id="UP000585609"/>
    </source>
</evidence>
<organism evidence="12 15">
    <name type="scientific">Candidatus Hakubella thermalkaliphila</name>
    <dbReference type="NCBI Taxonomy" id="2754717"/>
    <lineage>
        <taxon>Bacteria</taxon>
        <taxon>Bacillati</taxon>
        <taxon>Actinomycetota</taxon>
        <taxon>Actinomycetota incertae sedis</taxon>
        <taxon>Candidatus Hakubellales</taxon>
        <taxon>Candidatus Hakubellaceae</taxon>
        <taxon>Candidatus Hakubella</taxon>
    </lineage>
</organism>
<feature type="domain" description="4Fe-4S ferredoxin-type" evidence="8">
    <location>
        <begin position="4"/>
        <end position="33"/>
    </location>
</feature>
<dbReference type="EMBL" id="BLRW01000011">
    <property type="protein sequence ID" value="GFP22706.1"/>
    <property type="molecule type" value="Genomic_DNA"/>
</dbReference>
<evidence type="ECO:0000313" key="18">
    <source>
        <dbReference type="Proteomes" id="UP000591948"/>
    </source>
</evidence>
<dbReference type="PANTHER" id="PTHR43687:SF6">
    <property type="entry name" value="L-ASPARTATE SEMIALDEHYDE SULFURTRANSFERASE IRON-SULFUR SUBUNIT"/>
    <property type="match status" value="1"/>
</dbReference>
<dbReference type="EMBL" id="BLRY01000062">
    <property type="protein sequence ID" value="GFP27746.1"/>
    <property type="molecule type" value="Genomic_DNA"/>
</dbReference>
<dbReference type="Proteomes" id="UP000591948">
    <property type="component" value="Unassembled WGS sequence"/>
</dbReference>
<feature type="domain" description="4Fe-4S ferredoxin-type" evidence="8">
    <location>
        <begin position="34"/>
        <end position="63"/>
    </location>
</feature>
<comment type="caution">
    <text evidence="12">The sequence shown here is derived from an EMBL/GenBank/DDBJ whole genome shotgun (WGS) entry which is preliminary data.</text>
</comment>
<evidence type="ECO:0000256" key="6">
    <source>
        <dbReference type="ARBA" id="ARBA00023004"/>
    </source>
</evidence>
<dbReference type="SUPFAM" id="SSF54862">
    <property type="entry name" value="4Fe-4S ferredoxins"/>
    <property type="match status" value="1"/>
</dbReference>
<keyword evidence="5" id="KW-0249">Electron transport</keyword>
<reference evidence="14 15" key="1">
    <citation type="journal article" date="2020" name="Front. Microbiol.">
        <title>Single-cell genomics of novel Actinobacteria with the Wood-Ljungdahl pathway discovered in a serpentinizing system.</title>
        <authorList>
            <person name="Merino N."/>
            <person name="Kawai M."/>
            <person name="Boyd E.S."/>
            <person name="Colman D.R."/>
            <person name="McGlynn S.E."/>
            <person name="Nealson K.H."/>
            <person name="Kurokawa K."/>
            <person name="Hongoh Y."/>
        </authorList>
    </citation>
    <scope>NUCLEOTIDE SEQUENCE [LARGE SCALE GENOMIC DNA]</scope>
    <source>
        <strain evidence="9 16">S03</strain>
        <strain evidence="10 17">S09_30</strain>
        <strain evidence="11 18">S33</strain>
        <strain evidence="12 15">S42</strain>
        <strain evidence="13 14">S44</strain>
    </source>
</reference>
<dbReference type="Pfam" id="PF12838">
    <property type="entry name" value="Fer4_7"/>
    <property type="match status" value="1"/>
</dbReference>
<keyword evidence="18" id="KW-1185">Reference proteome</keyword>
<evidence type="ECO:0000313" key="16">
    <source>
        <dbReference type="Proteomes" id="UP000574717"/>
    </source>
</evidence>
<proteinExistence type="predicted"/>
<dbReference type="EMBL" id="BLSA01000051">
    <property type="protein sequence ID" value="GFP32277.1"/>
    <property type="molecule type" value="Genomic_DNA"/>
</dbReference>
<name>A0A6V8PJ60_9ACTN</name>
<sequence>MATTVPEIDNQKCTGCGDCVEACPSHAVELDHGQAIIARPDDCNYCTECETLCPEGAISCPFEIVMDV</sequence>
<keyword evidence="3" id="KW-0479">Metal-binding</keyword>
<dbReference type="EMBL" id="BLRU01000017">
    <property type="protein sequence ID" value="GFP18849.1"/>
    <property type="molecule type" value="Genomic_DNA"/>
</dbReference>
<dbReference type="GO" id="GO:0051539">
    <property type="term" value="F:4 iron, 4 sulfur cluster binding"/>
    <property type="evidence" value="ECO:0007669"/>
    <property type="project" value="UniProtKB-KW"/>
</dbReference>
<evidence type="ECO:0000256" key="7">
    <source>
        <dbReference type="ARBA" id="ARBA00023014"/>
    </source>
</evidence>
<evidence type="ECO:0000313" key="11">
    <source>
        <dbReference type="EMBL" id="GFP27746.1"/>
    </source>
</evidence>
<dbReference type="InterPro" id="IPR017896">
    <property type="entry name" value="4Fe4S_Fe-S-bd"/>
</dbReference>
<evidence type="ECO:0000256" key="2">
    <source>
        <dbReference type="ARBA" id="ARBA00022485"/>
    </source>
</evidence>
<keyword evidence="2" id="KW-0004">4Fe-4S</keyword>
<dbReference type="Proteomes" id="UP000574717">
    <property type="component" value="Unassembled WGS sequence"/>
</dbReference>
<dbReference type="GO" id="GO:0046872">
    <property type="term" value="F:metal ion binding"/>
    <property type="evidence" value="ECO:0007669"/>
    <property type="project" value="UniProtKB-KW"/>
</dbReference>
<evidence type="ECO:0000256" key="3">
    <source>
        <dbReference type="ARBA" id="ARBA00022723"/>
    </source>
</evidence>
<gene>
    <name evidence="9" type="ORF">HKBW3S03_00354</name>
    <name evidence="10" type="ORF">HKBW3S09_00174</name>
    <name evidence="11" type="ORF">HKBW3S33_01156</name>
    <name evidence="12" type="ORF">HKBW3S42_00583</name>
    <name evidence="13" type="ORF">HKBW3S44_01125</name>
</gene>
<evidence type="ECO:0000256" key="4">
    <source>
        <dbReference type="ARBA" id="ARBA00022737"/>
    </source>
</evidence>
<evidence type="ECO:0000313" key="13">
    <source>
        <dbReference type="EMBL" id="GFP37445.1"/>
    </source>
</evidence>
<dbReference type="Proteomes" id="UP000585609">
    <property type="component" value="Unassembled WGS sequence"/>
</dbReference>
<keyword evidence="1" id="KW-0813">Transport</keyword>
<dbReference type="Proteomes" id="UP000561271">
    <property type="component" value="Unassembled WGS sequence"/>
</dbReference>
<keyword evidence="4" id="KW-0677">Repeat</keyword>
<dbReference type="PROSITE" id="PS51379">
    <property type="entry name" value="4FE4S_FER_2"/>
    <property type="match status" value="2"/>
</dbReference>
<protein>
    <recommendedName>
        <fullName evidence="8">4Fe-4S ferredoxin-type domain-containing protein</fullName>
    </recommendedName>
</protein>
<evidence type="ECO:0000313" key="14">
    <source>
        <dbReference type="Proteomes" id="UP000561271"/>
    </source>
</evidence>
<keyword evidence="7" id="KW-0411">Iron-sulfur</keyword>